<dbReference type="GO" id="GO:0051301">
    <property type="term" value="P:cell division"/>
    <property type="evidence" value="ECO:0007669"/>
    <property type="project" value="UniProtKB-KW"/>
</dbReference>
<gene>
    <name evidence="5" type="primary">ftsZ_3</name>
    <name evidence="5" type="ORF">NCTC12282_06273</name>
</gene>
<evidence type="ECO:0000256" key="2">
    <source>
        <dbReference type="ARBA" id="ARBA00023134"/>
    </source>
</evidence>
<keyword evidence="2" id="KW-0342">GTP-binding</keyword>
<dbReference type="Pfam" id="PF00091">
    <property type="entry name" value="Tubulin"/>
    <property type="match status" value="1"/>
</dbReference>
<dbReference type="GO" id="GO:0005525">
    <property type="term" value="F:GTP binding"/>
    <property type="evidence" value="ECO:0007669"/>
    <property type="project" value="UniProtKB-KW"/>
</dbReference>
<dbReference type="InterPro" id="IPR008280">
    <property type="entry name" value="Tub_FtsZ_C"/>
</dbReference>
<protein>
    <submittedName>
        <fullName evidence="5">Cell division protein FtsZ</fullName>
    </submittedName>
</protein>
<evidence type="ECO:0000313" key="5">
    <source>
        <dbReference type="EMBL" id="VFS53062.1"/>
    </source>
</evidence>
<keyword evidence="5" id="KW-0131">Cell cycle</keyword>
<dbReference type="InterPro" id="IPR036525">
    <property type="entry name" value="Tubulin/FtsZ_GTPase_sf"/>
</dbReference>
<dbReference type="EMBL" id="CAADJA010000002">
    <property type="protein sequence ID" value="VFS53062.1"/>
    <property type="molecule type" value="Genomic_DNA"/>
</dbReference>
<evidence type="ECO:0000259" key="4">
    <source>
        <dbReference type="SMART" id="SM00865"/>
    </source>
</evidence>
<dbReference type="GO" id="GO:0003924">
    <property type="term" value="F:GTPase activity"/>
    <property type="evidence" value="ECO:0007669"/>
    <property type="project" value="InterPro"/>
</dbReference>
<dbReference type="AlphaFoldDB" id="A0A484ZWX6"/>
<dbReference type="SUPFAM" id="SSF55307">
    <property type="entry name" value="Tubulin C-terminal domain-like"/>
    <property type="match status" value="1"/>
</dbReference>
<organism evidence="5 6">
    <name type="scientific">Budvicia aquatica</name>
    <dbReference type="NCBI Taxonomy" id="82979"/>
    <lineage>
        <taxon>Bacteria</taxon>
        <taxon>Pseudomonadati</taxon>
        <taxon>Pseudomonadota</taxon>
        <taxon>Gammaproteobacteria</taxon>
        <taxon>Enterobacterales</taxon>
        <taxon>Budviciaceae</taxon>
        <taxon>Budvicia</taxon>
    </lineage>
</organism>
<sequence>MSEKVIDPDIGKLAIQAVHPQINQWLIGTEIVFIVTGMGGSFGAAAATAIADIARTLNIMTVAMVAMPFYLEDSQHLAHSIQAATTLSHHVDTLVTLPNDRLITPVGLDIPLLEAFSADPEMLVQAVGNIINRLTCSTSSLGELPDIKRGLRGLGHSTLGLGMACGEHRAREAVEMALVSPLLGGAATLTINDVIIQITAGYSLTLQELETIAAAIRHTLPNNMPYTLGTVLDPMMDDPLYIIIFFKGLGSSNNPPVPALSRANSD</sequence>
<feature type="domain" description="Tubulin/FtsZ GTPase" evidence="3">
    <location>
        <begin position="1"/>
        <end position="138"/>
    </location>
</feature>
<dbReference type="GO" id="GO:0032153">
    <property type="term" value="C:cell division site"/>
    <property type="evidence" value="ECO:0007669"/>
    <property type="project" value="TreeGrafter"/>
</dbReference>
<evidence type="ECO:0000313" key="6">
    <source>
        <dbReference type="Proteomes" id="UP000373449"/>
    </source>
</evidence>
<dbReference type="PANTHER" id="PTHR30314:SF3">
    <property type="entry name" value="MITOCHONDRIAL DIVISION PROTEIN FSZA"/>
    <property type="match status" value="1"/>
</dbReference>
<reference evidence="5 6" key="1">
    <citation type="submission" date="2019-03" db="EMBL/GenBank/DDBJ databases">
        <authorList>
            <consortium name="Pathogen Informatics"/>
        </authorList>
    </citation>
    <scope>NUCLEOTIDE SEQUENCE [LARGE SCALE GENOMIC DNA]</scope>
    <source>
        <strain evidence="5 6">NCTC12282</strain>
    </source>
</reference>
<dbReference type="InterPro" id="IPR018316">
    <property type="entry name" value="Tubulin/FtsZ_2-layer-sand-dom"/>
</dbReference>
<dbReference type="GO" id="GO:0005737">
    <property type="term" value="C:cytoplasm"/>
    <property type="evidence" value="ECO:0007669"/>
    <property type="project" value="TreeGrafter"/>
</dbReference>
<dbReference type="Proteomes" id="UP000373449">
    <property type="component" value="Unassembled WGS sequence"/>
</dbReference>
<dbReference type="SMART" id="SM00865">
    <property type="entry name" value="Tubulin_C"/>
    <property type="match status" value="1"/>
</dbReference>
<proteinExistence type="predicted"/>
<keyword evidence="1" id="KW-0547">Nucleotide-binding</keyword>
<dbReference type="PRINTS" id="PR00423">
    <property type="entry name" value="CELLDVISFTSZ"/>
</dbReference>
<dbReference type="SUPFAM" id="SSF52490">
    <property type="entry name" value="Tubulin nucleotide-binding domain-like"/>
    <property type="match status" value="1"/>
</dbReference>
<dbReference type="InterPro" id="IPR024757">
    <property type="entry name" value="FtsZ_C"/>
</dbReference>
<evidence type="ECO:0000256" key="1">
    <source>
        <dbReference type="ARBA" id="ARBA00022741"/>
    </source>
</evidence>
<dbReference type="PANTHER" id="PTHR30314">
    <property type="entry name" value="CELL DIVISION PROTEIN FTSZ-RELATED"/>
    <property type="match status" value="1"/>
</dbReference>
<dbReference type="Pfam" id="PF12327">
    <property type="entry name" value="FtsZ_C"/>
    <property type="match status" value="1"/>
</dbReference>
<evidence type="ECO:0000259" key="3">
    <source>
        <dbReference type="SMART" id="SM00864"/>
    </source>
</evidence>
<keyword evidence="5" id="KW-0132">Cell division</keyword>
<dbReference type="RefSeq" id="WP_134531579.1">
    <property type="nucleotide sequence ID" value="NZ_CAADJA010000002.1"/>
</dbReference>
<dbReference type="Gene3D" id="3.40.50.1440">
    <property type="entry name" value="Tubulin/FtsZ, GTPase domain"/>
    <property type="match status" value="1"/>
</dbReference>
<accession>A0A484ZWX6</accession>
<dbReference type="InterPro" id="IPR003008">
    <property type="entry name" value="Tubulin_FtsZ_GTPase"/>
</dbReference>
<dbReference type="SMART" id="SM00864">
    <property type="entry name" value="Tubulin"/>
    <property type="match status" value="1"/>
</dbReference>
<dbReference type="InterPro" id="IPR045061">
    <property type="entry name" value="FtsZ/CetZ"/>
</dbReference>
<name>A0A484ZWX6_9GAMM</name>
<feature type="domain" description="Tubulin/FtsZ 2-layer sandwich" evidence="4">
    <location>
        <begin position="144"/>
        <end position="258"/>
    </location>
</feature>